<dbReference type="InterPro" id="IPR012944">
    <property type="entry name" value="SusD_RagB_dom"/>
</dbReference>
<comment type="subcellular location">
    <subcellularLocation>
        <location evidence="1">Cell outer membrane</location>
    </subcellularLocation>
</comment>
<dbReference type="InterPro" id="IPR033985">
    <property type="entry name" value="SusD-like_N"/>
</dbReference>
<feature type="domain" description="RagB/SusD" evidence="6">
    <location>
        <begin position="330"/>
        <end position="460"/>
    </location>
</feature>
<dbReference type="Proteomes" id="UP000831290">
    <property type="component" value="Chromosome"/>
</dbReference>
<name>A0A9E6ZP54_9FLAO</name>
<dbReference type="InterPro" id="IPR011990">
    <property type="entry name" value="TPR-like_helical_dom_sf"/>
</dbReference>
<gene>
    <name evidence="8" type="ORF">MQE35_01280</name>
</gene>
<dbReference type="RefSeq" id="WP_255843785.1">
    <property type="nucleotide sequence ID" value="NZ_CP094358.1"/>
</dbReference>
<dbReference type="Pfam" id="PF14322">
    <property type="entry name" value="SusD-like_3"/>
    <property type="match status" value="1"/>
</dbReference>
<keyword evidence="4" id="KW-0472">Membrane</keyword>
<evidence type="ECO:0000259" key="6">
    <source>
        <dbReference type="Pfam" id="PF07980"/>
    </source>
</evidence>
<evidence type="ECO:0000259" key="7">
    <source>
        <dbReference type="Pfam" id="PF14322"/>
    </source>
</evidence>
<comment type="similarity">
    <text evidence="2">Belongs to the SusD family.</text>
</comment>
<evidence type="ECO:0000313" key="8">
    <source>
        <dbReference type="EMBL" id="UOB17945.1"/>
    </source>
</evidence>
<accession>A0A9E6ZP54</accession>
<evidence type="ECO:0000256" key="2">
    <source>
        <dbReference type="ARBA" id="ARBA00006275"/>
    </source>
</evidence>
<feature type="domain" description="SusD-like N-terminal" evidence="7">
    <location>
        <begin position="87"/>
        <end position="232"/>
    </location>
</feature>
<evidence type="ECO:0000256" key="4">
    <source>
        <dbReference type="ARBA" id="ARBA00023136"/>
    </source>
</evidence>
<protein>
    <submittedName>
        <fullName evidence="8">RagB/SusD family nutrient uptake outer membrane protein</fullName>
    </submittedName>
</protein>
<evidence type="ECO:0000256" key="1">
    <source>
        <dbReference type="ARBA" id="ARBA00004442"/>
    </source>
</evidence>
<sequence>MKLKNNRISFYSTQNILGIFTLLLTVFTSCEDFVDVDLPPDLVDTKEVFASDGSAEAAMRGVYAYTTNSTAITSMFKIVPLSSDELEKTSYSTEYEMFATNKIDPTSSTISNIWRGYYNIIYQCNNIVLNVSESTELSEDLKKELEGEAKFMRAFCYFYLVNLWGDVPISLVTDYDVVRLLPRSSSTQVYGQIEADLLDAQSKLSDELYTTAGERIRANKWAATALLARVRLYQENWADAETQASAVINSGYYELESLTDVFYATSRESIIQLANAGTNRYTYSVLTTSSLTNPPYRLTSYVSDSISDDDERRAAWLTPTLNGPYKYKAYSNTRGPEEPEATNMLRLAEMYLIRAEARTQQDNITGLNSAETDLNIIRSRAGLSGTTATTKATMLQDIYTERMRELFCEWSHRWLDVKRIGQANAIFGSRKTEWVSEASLFPIPYDDIQENPYLTQNPGY</sequence>
<evidence type="ECO:0000256" key="5">
    <source>
        <dbReference type="ARBA" id="ARBA00023237"/>
    </source>
</evidence>
<dbReference type="EMBL" id="CP094358">
    <property type="protein sequence ID" value="UOB17945.1"/>
    <property type="molecule type" value="Genomic_DNA"/>
</dbReference>
<proteinExistence type="inferred from homology"/>
<organism evidence="8 9">
    <name type="scientific">Abyssalbus ytuae</name>
    <dbReference type="NCBI Taxonomy" id="2926907"/>
    <lineage>
        <taxon>Bacteria</taxon>
        <taxon>Pseudomonadati</taxon>
        <taxon>Bacteroidota</taxon>
        <taxon>Flavobacteriia</taxon>
        <taxon>Flavobacteriales</taxon>
        <taxon>Flavobacteriaceae</taxon>
        <taxon>Abyssalbus</taxon>
    </lineage>
</organism>
<dbReference type="SUPFAM" id="SSF48452">
    <property type="entry name" value="TPR-like"/>
    <property type="match status" value="1"/>
</dbReference>
<evidence type="ECO:0000256" key="3">
    <source>
        <dbReference type="ARBA" id="ARBA00022729"/>
    </source>
</evidence>
<dbReference type="Gene3D" id="1.25.40.390">
    <property type="match status" value="1"/>
</dbReference>
<reference evidence="8" key="1">
    <citation type="submission" date="2022-03" db="EMBL/GenBank/DDBJ databases">
        <title>Description of Abyssus ytuae gen. nov., sp. nov., a novel member of the family Flavobacteriaceae isolated from the sediment of Mariana Trench.</title>
        <authorList>
            <person name="Zhang J."/>
            <person name="Xu X."/>
        </authorList>
    </citation>
    <scope>NUCLEOTIDE SEQUENCE</scope>
    <source>
        <strain evidence="8">MT3330</strain>
    </source>
</reference>
<dbReference type="KEGG" id="fbm:MQE35_01280"/>
<dbReference type="GO" id="GO:0009279">
    <property type="term" value="C:cell outer membrane"/>
    <property type="evidence" value="ECO:0007669"/>
    <property type="project" value="UniProtKB-SubCell"/>
</dbReference>
<keyword evidence="3" id="KW-0732">Signal</keyword>
<dbReference type="AlphaFoldDB" id="A0A9E6ZP54"/>
<keyword evidence="5" id="KW-0998">Cell outer membrane</keyword>
<keyword evidence="9" id="KW-1185">Reference proteome</keyword>
<evidence type="ECO:0000313" key="9">
    <source>
        <dbReference type="Proteomes" id="UP000831290"/>
    </source>
</evidence>
<dbReference type="PROSITE" id="PS51257">
    <property type="entry name" value="PROKAR_LIPOPROTEIN"/>
    <property type="match status" value="1"/>
</dbReference>
<dbReference type="CDD" id="cd08977">
    <property type="entry name" value="SusD"/>
    <property type="match status" value="1"/>
</dbReference>
<dbReference type="Pfam" id="PF07980">
    <property type="entry name" value="SusD_RagB"/>
    <property type="match status" value="1"/>
</dbReference>